<dbReference type="SUPFAM" id="SSF53335">
    <property type="entry name" value="S-adenosyl-L-methionine-dependent methyltransferases"/>
    <property type="match status" value="1"/>
</dbReference>
<dbReference type="Pfam" id="PF01564">
    <property type="entry name" value="Spermine_synth"/>
    <property type="match status" value="1"/>
</dbReference>
<dbReference type="PANTHER" id="PTHR43317">
    <property type="entry name" value="THERMOSPERMINE SYNTHASE ACAULIS5"/>
    <property type="match status" value="1"/>
</dbReference>
<dbReference type="PANTHER" id="PTHR43317:SF1">
    <property type="entry name" value="THERMOSPERMINE SYNTHASE ACAULIS5"/>
    <property type="match status" value="1"/>
</dbReference>
<proteinExistence type="predicted"/>
<dbReference type="InterPro" id="IPR029063">
    <property type="entry name" value="SAM-dependent_MTases_sf"/>
</dbReference>
<evidence type="ECO:0000313" key="2">
    <source>
        <dbReference type="EMBL" id="SDL01397.1"/>
    </source>
</evidence>
<dbReference type="NCBIfam" id="NF037959">
    <property type="entry name" value="MFS_SpdSyn"/>
    <property type="match status" value="1"/>
</dbReference>
<dbReference type="Gene3D" id="3.40.50.150">
    <property type="entry name" value="Vaccinia Virus protein VP39"/>
    <property type="match status" value="1"/>
</dbReference>
<dbReference type="CDD" id="cd02440">
    <property type="entry name" value="AdoMet_MTases"/>
    <property type="match status" value="1"/>
</dbReference>
<dbReference type="Proteomes" id="UP000198510">
    <property type="component" value="Unassembled WGS sequence"/>
</dbReference>
<gene>
    <name evidence="2" type="ORF">SAMN05421823_104147</name>
</gene>
<organism evidence="2 3">
    <name type="scientific">Catalinimonas alkaloidigena</name>
    <dbReference type="NCBI Taxonomy" id="1075417"/>
    <lineage>
        <taxon>Bacteria</taxon>
        <taxon>Pseudomonadati</taxon>
        <taxon>Bacteroidota</taxon>
        <taxon>Cytophagia</taxon>
        <taxon>Cytophagales</taxon>
        <taxon>Catalimonadaceae</taxon>
        <taxon>Catalinimonas</taxon>
    </lineage>
</organism>
<evidence type="ECO:0000313" key="3">
    <source>
        <dbReference type="Proteomes" id="UP000198510"/>
    </source>
</evidence>
<name>A0A1G9GL65_9BACT</name>
<dbReference type="EMBL" id="FNFO01000004">
    <property type="protein sequence ID" value="SDL01397.1"/>
    <property type="molecule type" value="Genomic_DNA"/>
</dbReference>
<dbReference type="STRING" id="1075417.SAMN05421823_104147"/>
<accession>A0A1G9GL65</accession>
<dbReference type="AlphaFoldDB" id="A0A1G9GL65"/>
<keyword evidence="3" id="KW-1185">Reference proteome</keyword>
<dbReference type="OrthoDB" id="650847at2"/>
<reference evidence="2 3" key="1">
    <citation type="submission" date="2016-10" db="EMBL/GenBank/DDBJ databases">
        <authorList>
            <person name="de Groot N.N."/>
        </authorList>
    </citation>
    <scope>NUCLEOTIDE SEQUENCE [LARGE SCALE GENOMIC DNA]</scope>
    <source>
        <strain evidence="2 3">DSM 25186</strain>
    </source>
</reference>
<evidence type="ECO:0000256" key="1">
    <source>
        <dbReference type="ARBA" id="ARBA00023115"/>
    </source>
</evidence>
<sequence length="232" mass="25642">MKPLAFPPGEDETSPLKKWLSYVWPLTHHVQSDLSGTLEVSWVNGRKVLDSRNANYSYGSLQTILTYGLAHLDFSAEAPVLLLGLGGGSILRPLREAFRCTGPITAVEVDPVVIDLAHREFQVGDVPDLTIVQADAVAYVTQCTQRFGLVIVDVFVDDQVPPVFYALTFWERLASLLRPGGSVLFNAGLHRRHALRLEALIEGMHPRIQLQRHERVNGTNTLLLGKSVAPTE</sequence>
<dbReference type="RefSeq" id="WP_089682005.1">
    <property type="nucleotide sequence ID" value="NZ_FNFO01000004.1"/>
</dbReference>
<keyword evidence="1" id="KW-0620">Polyamine biosynthesis</keyword>
<protein>
    <submittedName>
        <fullName evidence="2">Spermine/spermidine synthase</fullName>
    </submittedName>
</protein>
<dbReference type="GO" id="GO:0006596">
    <property type="term" value="P:polyamine biosynthetic process"/>
    <property type="evidence" value="ECO:0007669"/>
    <property type="project" value="UniProtKB-KW"/>
</dbReference>